<organism evidence="2 3">
    <name type="scientific">Neptunicoccus cionae</name>
    <dbReference type="NCBI Taxonomy" id="2035344"/>
    <lineage>
        <taxon>Bacteria</taxon>
        <taxon>Pseudomonadati</taxon>
        <taxon>Pseudomonadota</taxon>
        <taxon>Alphaproteobacteria</taxon>
        <taxon>Rhodobacterales</taxon>
        <taxon>Paracoccaceae</taxon>
        <taxon>Neptunicoccus</taxon>
    </lineage>
</organism>
<name>A0A916VMS1_9RHOB</name>
<reference evidence="2" key="1">
    <citation type="journal article" date="2014" name="Int. J. Syst. Evol. Microbiol.">
        <title>Complete genome sequence of Corynebacterium casei LMG S-19264T (=DSM 44701T), isolated from a smear-ripened cheese.</title>
        <authorList>
            <consortium name="US DOE Joint Genome Institute (JGI-PGF)"/>
            <person name="Walter F."/>
            <person name="Albersmeier A."/>
            <person name="Kalinowski J."/>
            <person name="Ruckert C."/>
        </authorList>
    </citation>
    <scope>NUCLEOTIDE SEQUENCE</scope>
    <source>
        <strain evidence="2">CGMCC 1.15880</strain>
    </source>
</reference>
<evidence type="ECO:0000313" key="3">
    <source>
        <dbReference type="Proteomes" id="UP000628017"/>
    </source>
</evidence>
<keyword evidence="1" id="KW-1133">Transmembrane helix</keyword>
<evidence type="ECO:0000256" key="1">
    <source>
        <dbReference type="SAM" id="Phobius"/>
    </source>
</evidence>
<feature type="transmembrane region" description="Helical" evidence="1">
    <location>
        <begin position="122"/>
        <end position="142"/>
    </location>
</feature>
<proteinExistence type="predicted"/>
<feature type="transmembrane region" description="Helical" evidence="1">
    <location>
        <begin position="206"/>
        <end position="223"/>
    </location>
</feature>
<evidence type="ECO:0000313" key="2">
    <source>
        <dbReference type="EMBL" id="GGA09496.1"/>
    </source>
</evidence>
<feature type="transmembrane region" description="Helical" evidence="1">
    <location>
        <begin position="84"/>
        <end position="102"/>
    </location>
</feature>
<feature type="transmembrane region" description="Helical" evidence="1">
    <location>
        <begin position="326"/>
        <end position="343"/>
    </location>
</feature>
<feature type="transmembrane region" description="Helical" evidence="1">
    <location>
        <begin position="147"/>
        <end position="165"/>
    </location>
</feature>
<accession>A0A916VMS1</accession>
<keyword evidence="1" id="KW-0812">Transmembrane</keyword>
<feature type="transmembrane region" description="Helical" evidence="1">
    <location>
        <begin position="301"/>
        <end position="320"/>
    </location>
</feature>
<protein>
    <submittedName>
        <fullName evidence="2">Uncharacterized protein</fullName>
    </submittedName>
</protein>
<feature type="transmembrane region" description="Helical" evidence="1">
    <location>
        <begin position="171"/>
        <end position="199"/>
    </location>
</feature>
<dbReference type="EMBL" id="BMKA01000001">
    <property type="protein sequence ID" value="GGA09496.1"/>
    <property type="molecule type" value="Genomic_DNA"/>
</dbReference>
<gene>
    <name evidence="2" type="ORF">GCM10011498_06840</name>
</gene>
<sequence length="525" mass="56851">MTQARRLTVLALLGAVLPVCLLVALTLIKTGGVWEYALDDVYIHLAMSEQVAKGAYGVNAGESASASSSILYSYLLAPFAGFDWHVYVPLAIGLLALMWAAVLWARLLTVSEIWTDPVWDKALLALALLGPVFLHFPAMSLIGMEHMLHVCIALLVALGLVRFAQDGRMRWYLLAAILLNPLLRFEGMALALFACGVLAIGGRGRIAVLTIVVTALPLAAHFVNMNALGLDMLPNSVNAKAVVVGGGADVVEGAGSDRLLAFKNGLKLSLISPSGRMLVGLILCLFFLLLAQRKTFSRLQIAIGATAVLAALAHLMLGAVLPFYRYEIYIWAYGAAVTVYLLAQMQPVTPTGRQLRAVFPVVALVIGGLHYPLTTLEKLPSGSAAIHAQQRQMGRFVDDYWQAPVAVNDLGHVAYRNPHYVLDLWGLASARALEARTSRTDPLWADKLAQEYDVGAAMIYRHWLADHLPPNWEPVARLKLNVPIGTLGGNIVTIYATRPESLERLVDALRAFAPTLPASATLEFL</sequence>
<comment type="caution">
    <text evidence="2">The sequence shown here is derived from an EMBL/GenBank/DDBJ whole genome shotgun (WGS) entry which is preliminary data.</text>
</comment>
<keyword evidence="1" id="KW-0472">Membrane</keyword>
<dbReference type="Proteomes" id="UP000628017">
    <property type="component" value="Unassembled WGS sequence"/>
</dbReference>
<reference evidence="2" key="2">
    <citation type="submission" date="2020-09" db="EMBL/GenBank/DDBJ databases">
        <authorList>
            <person name="Sun Q."/>
            <person name="Zhou Y."/>
        </authorList>
    </citation>
    <scope>NUCLEOTIDE SEQUENCE</scope>
    <source>
        <strain evidence="2">CGMCC 1.15880</strain>
    </source>
</reference>
<feature type="transmembrane region" description="Helical" evidence="1">
    <location>
        <begin position="270"/>
        <end position="289"/>
    </location>
</feature>
<dbReference type="RefSeq" id="WP_188670914.1">
    <property type="nucleotide sequence ID" value="NZ_BMKA01000001.1"/>
</dbReference>
<keyword evidence="3" id="KW-1185">Reference proteome</keyword>
<dbReference type="AlphaFoldDB" id="A0A916VMS1"/>